<dbReference type="InterPro" id="IPR058148">
    <property type="entry name" value="M949_RS01915-like_dom"/>
</dbReference>
<name>A0ABT4WAU6_9FLAO</name>
<comment type="caution">
    <text evidence="1">The sequence shown here is derived from an EMBL/GenBank/DDBJ whole genome shotgun (WGS) entry which is preliminary data.</text>
</comment>
<evidence type="ECO:0008006" key="3">
    <source>
        <dbReference type="Google" id="ProtNLM"/>
    </source>
</evidence>
<accession>A0ABT4WAU6</accession>
<protein>
    <recommendedName>
        <fullName evidence="3">Lipoprotein</fullName>
    </recommendedName>
</protein>
<reference evidence="1 2" key="1">
    <citation type="journal article" date="2023" name="Chemosphere">
        <title>Whole genome analysis of Flavobacterium aziz-sancarii sp. nov., isolated from Ardley Island (Antarctica), revealed a rich resistome and bioremediation potential.</title>
        <authorList>
            <person name="Otur C."/>
            <person name="Okay S."/>
            <person name="Kurt-Kizildogan A."/>
        </authorList>
    </citation>
    <scope>NUCLEOTIDE SEQUENCE [LARGE SCALE GENOMIC DNA]</scope>
    <source>
        <strain evidence="1 2">AC</strain>
    </source>
</reference>
<dbReference type="Proteomes" id="UP001212170">
    <property type="component" value="Unassembled WGS sequence"/>
</dbReference>
<evidence type="ECO:0000313" key="1">
    <source>
        <dbReference type="EMBL" id="MDA6069666.1"/>
    </source>
</evidence>
<dbReference type="EMBL" id="JAMZNK010000010">
    <property type="protein sequence ID" value="MDA6069666.1"/>
    <property type="molecule type" value="Genomic_DNA"/>
</dbReference>
<evidence type="ECO:0000313" key="2">
    <source>
        <dbReference type="Proteomes" id="UP001212170"/>
    </source>
</evidence>
<gene>
    <name evidence="1" type="ORF">NJT12_08540</name>
</gene>
<dbReference type="PROSITE" id="PS51257">
    <property type="entry name" value="PROKAR_LIPOPROTEIN"/>
    <property type="match status" value="1"/>
</dbReference>
<proteinExistence type="predicted"/>
<keyword evidence="2" id="KW-1185">Reference proteome</keyword>
<sequence>MNEHMRKIAILLILIIAFSGCKEEKKEQPKTSDNTTLNVSKNQPLVVTKIDSTQFPRSIKYEGFIKNAVRWKDNSGDNIVITTETGIYKNEKQGHEFEDSSDAELYAYHFIISNNEAKQIWRVKDFIADCPVDIIAAFVKNTFKITDLDKNGIAEIWLMYKTVCHGDVSPCDMKIIMYEGNQKYAIRGRNKVEFGTDDNGKRLFEGGEFKFDDNFKKAPKVFRQFAEDLWNKNIIENWDN</sequence>
<dbReference type="NCBIfam" id="NF046077">
    <property type="entry name" value="LPS_M949_RS01915"/>
    <property type="match status" value="1"/>
</dbReference>
<organism evidence="1 2">
    <name type="scientific">Flavobacterium azizsancarii</name>
    <dbReference type="NCBI Taxonomy" id="2961580"/>
    <lineage>
        <taxon>Bacteria</taxon>
        <taxon>Pseudomonadati</taxon>
        <taxon>Bacteroidota</taxon>
        <taxon>Flavobacteriia</taxon>
        <taxon>Flavobacteriales</taxon>
        <taxon>Flavobacteriaceae</taxon>
        <taxon>Flavobacterium</taxon>
    </lineage>
</organism>